<dbReference type="RefSeq" id="WP_139637051.1">
    <property type="nucleotide sequence ID" value="NZ_VDLX02000025.1"/>
</dbReference>
<reference evidence="1 2" key="1">
    <citation type="submission" date="2019-10" db="EMBL/GenBank/DDBJ databases">
        <title>Nonomuraea sp. nov., isolated from Phyllanthus amarus.</title>
        <authorList>
            <person name="Klykleung N."/>
            <person name="Tanasupawat S."/>
        </authorList>
    </citation>
    <scope>NUCLEOTIDE SEQUENCE [LARGE SCALE GENOMIC DNA]</scope>
    <source>
        <strain evidence="1 2">PA1-10</strain>
    </source>
</reference>
<keyword evidence="2" id="KW-1185">Reference proteome</keyword>
<name>A0A5C4VD07_9ACTN</name>
<accession>A0A5C4VD07</accession>
<dbReference type="Proteomes" id="UP000312512">
    <property type="component" value="Unassembled WGS sequence"/>
</dbReference>
<proteinExistence type="predicted"/>
<dbReference type="AlphaFoldDB" id="A0A5C4VD07"/>
<dbReference type="EMBL" id="VDLX02000025">
    <property type="protein sequence ID" value="KAB8188459.1"/>
    <property type="molecule type" value="Genomic_DNA"/>
</dbReference>
<organism evidence="1 2">
    <name type="scientific">Nonomuraea phyllanthi</name>
    <dbReference type="NCBI Taxonomy" id="2219224"/>
    <lineage>
        <taxon>Bacteria</taxon>
        <taxon>Bacillati</taxon>
        <taxon>Actinomycetota</taxon>
        <taxon>Actinomycetes</taxon>
        <taxon>Streptosporangiales</taxon>
        <taxon>Streptosporangiaceae</taxon>
        <taxon>Nonomuraea</taxon>
    </lineage>
</organism>
<evidence type="ECO:0000313" key="1">
    <source>
        <dbReference type="EMBL" id="KAB8188459.1"/>
    </source>
</evidence>
<comment type="caution">
    <text evidence="1">The sequence shown here is derived from an EMBL/GenBank/DDBJ whole genome shotgun (WGS) entry which is preliminary data.</text>
</comment>
<gene>
    <name evidence="1" type="ORF">FH608_044305</name>
</gene>
<protein>
    <submittedName>
        <fullName evidence="1">Uncharacterized protein</fullName>
    </submittedName>
</protein>
<sequence>MDSDGKMASTHLRSDRLHHRDNDRLLNLIGGSASLIAGPDGSTWPTGRPSRGRAAVPKVTAGPDRTMTAHHSRAKAARARLHFS</sequence>
<evidence type="ECO:0000313" key="2">
    <source>
        <dbReference type="Proteomes" id="UP000312512"/>
    </source>
</evidence>